<dbReference type="Pfam" id="PF00698">
    <property type="entry name" value="Acyl_transf_1"/>
    <property type="match status" value="1"/>
</dbReference>
<dbReference type="GO" id="GO:0005829">
    <property type="term" value="C:cytosol"/>
    <property type="evidence" value="ECO:0007669"/>
    <property type="project" value="TreeGrafter"/>
</dbReference>
<dbReference type="Pfam" id="PF22621">
    <property type="entry name" value="CurL-like_PKS_C"/>
    <property type="match status" value="1"/>
</dbReference>
<evidence type="ECO:0000256" key="3">
    <source>
        <dbReference type="ARBA" id="ARBA00022553"/>
    </source>
</evidence>
<dbReference type="FunFam" id="2.30.38.10:FF:000001">
    <property type="entry name" value="Non-ribosomal peptide synthetase PvdI"/>
    <property type="match status" value="2"/>
</dbReference>
<keyword evidence="3" id="KW-0597">Phosphoprotein</keyword>
<dbReference type="FunFam" id="3.40.50.980:FF:000001">
    <property type="entry name" value="Non-ribosomal peptide synthetase"/>
    <property type="match status" value="3"/>
</dbReference>
<dbReference type="InterPro" id="IPR020806">
    <property type="entry name" value="PKS_PP-bd"/>
</dbReference>
<dbReference type="GO" id="GO:0031177">
    <property type="term" value="F:phosphopantetheine binding"/>
    <property type="evidence" value="ECO:0007669"/>
    <property type="project" value="InterPro"/>
</dbReference>
<dbReference type="InterPro" id="IPR013968">
    <property type="entry name" value="PKS_KR"/>
</dbReference>
<sequence>MKDKLDKSNVQEILELTTVQRGMLFHFLNEADNNVYNVQLSFRIEGELNVNALKQAIIAVQAQNEALRSIFRWEKISKPVQIVLKKSPVDFTYRDLSQVSSESVQREVRQYTEEDQNRRFTLTEVPFRIAVIKISARLYALNITHHHILYDGWSTGILLEELFTSYKQLAEGESARVRVKPAYKEMQRHLTKPAKKGAEAYWKNYLGDYDIMSFFSGIVDLEKKNEIAKITRKVSNATMDQFASANKVTKASVVYAAYGILLQKYHDISDVVFGTTVSNRDAAVRGNDKVIGNFINTIPLRLRQVENSTLLDVVASISKDLIERSQYNNTSYFEIKRMLDIKPSNDLFDSVVIIENYPLDTDKINSNAEFKLHLETVYENTGIPLVVTVFFNEEVEIEFAYQTTNLSESFVRSLATQFALVIKSILHDSSKKVKEVSLLSDSEKAELLYDFNKTALAYPVEKTLVQLFEEQAARTPNHTALVFGEQALSYRELNEKANSLAADIRARGVRPNQIVALYTSRSLELFISQLAVLKSGGCYLPLDPTFPKERLEYMMSDANATVLLTTPDLDGKVFSVEQNLDILTVDCEELASEPKNLPHVNNSDDLAYVIYTSGSTGRPKGVMLPHRAVHNYIISLSESVPFTEETTIVSVTTFSFDIFVTESLVPLTRGARVVIADEAAQKDPRLLFKTIAMNGVTMMQTTPSRYKLLTSDEVAFKAGMSGMEYMLVGGEAFPPELLKQLKAAAKARIINVYGPTETTVWSSLIDLTDEDKITIGRPIGNTQLYVLNKHRQLQPKGVSGELYIGGDGLAEGYWNNPELTDKVFVPNPFNPEEKLYKTGDLVRWLDNGTIEYLGRTDFQVKIRGHRIETGEIESHLSNYGAIEECVVVAREIHGNNHLVAYYVSGEQEDADRLKGYLSEHLPSYMVPSYFMEMETLPMTPNGKLDKTRLPQPEIMLNKDHVVATGEVEKQLFGIWKEVLGHDKISANQNFFDVGGDSLHLISVSSKIKVVFDEDVSVTELFNYTTIRALAKYISSKKGDTVEEKTEQEEVKQKASLESRSGAFDIAIIGMAGRFPEAKNIDQFWQNLQSGKESITRKEKEENDPLIYAKGFLEGYESFDATFFNYIPSEAAKMDPQMRIFHECTWEALENAGYNPSTYKGTIGLYGGASANPYFNINVGANGDDDWVEKWEAITYADKDFLCPRISYKLNLKGPSVNIATACSTSLVAVDTACHELMAGKCDVALAGGVSVSLHDNEGYTHRKGMILSDDGSCRAFDATSSGTVSGNGAGIVVLKKLDEAIRDGDTIHAVIKGTATNNDGHEKIGFTAPSIEGQSAAIREAIRNANIAPESITYVEAHGTGTSLGDPIEIAGLTKAFNTGKKQFCAIGSVKTNIGHLDAAAGIAGLIKTALSLKNRQLVPSLHYKTPNASIDFKNSPFYVNTNLREWKNGEYPRRAGVSSFGIGGTNAHVVLEEAPSVTEPSVSRDYQLLTLSAKTPDALQKNIHNLADFLQANGDTNIADAAYTLHVGRAHFQYRASLSVRNADDSVKLLRDLADEVADIPAPQSREHIVFMFSGQGSQYRGMCADLYAREKYFKETVDHCLKIAEEVSGKNFKPILFGDNSEDADQVNQTENTQPALFIIEYALAQLLIRWGIKPTLMIGHSIGEYVAACIGGVFTPHDAIKLVVSRGQLMQQVAPGAMLSISAGEEELLPLITDNDNISLAAVNSSAHCVVSGTEEAIADFQNKIQQSGYNSKVIHTSHAFHSYMMDGILDQFKSVFENIKFHKQQIPLVSNLTGEVADDKTLGSSEYWVRHLRETVRFSEGVSKMMEAEESVFIEVGPGNVLSTFVRSHKNRLSSHEVVALVRHPKQHVDDQQYLLGSLGKLWEKGVEVSWADFYQEEQRRRIPLPTYSFEKVQYPVRIDEGSHQQNSPEPIRNNINEWFYIPGWQSSFALPEKVDNVGGYIIYGKDNKLQTSLIGKFDQERVPYVSVIKGNEYKKVSDSQYVVNPGSLEDLTKFFSDLKDKSFKYDQIIYNSTSDDLTDDLSEYTDHYPDFYDLIHMVKSAHRVESLSGVHLTLVTSNLYDVLGVEKVNASGAALPAAIKVIAQEYPVTTGHIDLLMQEVEQNVDQLTSEFVKRKNGLSLALRNSRRWEQSFEQVALRSEGSMLKKEGVYLITGGLGKLGYTLAQYLTTKYQASVVLLGRTDQKLKADQVNQLNNGPGKASYFKADISSHTDLEFVVDAAEKQYGEINGIIHAAGTLQGKSINLIDNLTDDDYREQFRTKCTGIHNLKKVMGNRELDFCLAISSISSVLGGLQFGAYASANMALDHELNTIHETESPNWFSVNLDGLAFDDNPGEGIRPDELLEVFERVTALTHLPQVVVSVGDLNQRVSQWVKNKVNGQEDKALALVTSEDNIELEMLQLWKEFFGMEDIRPSNDFFELGGDSLKVLTMIGRIHKRFNIELSITEFFQHASVKELSAYLSTSLGKNEANEQAEYTVIPKAESSAHYPLSSVQRRLYFLNEFDNGSVAYNMPIALQLSGAVDHQKLKKVFETLIERHEPLRTKFEIIDEQPCQTIIEQVDFDIHHYTATDEGIVSVINNFIKPFDLTQAPLIRVGLVKVSELEHVLMVDLPHIITDGVSKSVMIKDFMALYKGQPLEDLELHYKDYAVWQQGSDFQQELMEQRAFWLEAFDSEVTPLNLPADYVRPAIKSFEGDIRKFEISAANTEKLRKIAEGEGTTLFTILLSAYHILLSKLSNQEDIVIGTPISGRQHADLEQMMGMFINTLPLRNQAEGTQSFREFLDQVKSKTLESFDHQAYPYEYLIDDLKLERNISRNPLFDVLFSYENFERSELEIPGLKITQYDDNHIVSKFDLTLTAYENEGALALYFEYCTALFKGDTIERFISYFNQIISTILADVNIRLSDIDLITEEERGLILSDFNDTALTFDESRSIVTAFEAQVAESKAAIALTYGGKSLTYEELNSRSNQLAHKIRQQDLPAEAIVGIMLPRTEALFISILGALKAGCTYVPIDPDYPEDRIDYIVQDSGLSLMLTDADLEKRANQFGEQLQTIDVTSASLSEENTANPGVSVSPSQLAYMIYTSGSTGRPKGVMIEHSNAINFVEGIAARIPMEEGSRMLCLTTISFDIFVLESLLPLLQGYHVVLAGNSDQKDPDALCTLINAGSVNKMQITPSHLKMLLSSSHAAEALQNIDTLMVGGEGFPADLLQILHSQYQGRIFNMYGPTETTVWSSVQELTKAERIDIGTPIANTTMLIVGEEGHLQPVGIAGELYIGGKGVGRGYWQNESLTGERFVSGPAGVSGRFYRTGDMARWLPNGAIEYLGRMDNQVKIRGYRIEPGEIESQLQTHEEVKEAVVYAHGDSGEQILVAYYVSASMIEPVDLRAHLSQSLPDYMIPSYFMHLDKFPLTPNGKIDRKSLPAPELVSSAAYVGPSNEIEEQLVDIWAEVLKADPEAIGVTRSFFELGGHSLLASLLANKIHQQLSITIPLREIFRHQDIRSQGQYLSNREQTTYKSVEKAAEQPYYSLSSSQQRLYVLHQIDKNSTAYNMPYTVRLSGILDKEKLNEVFSGLVSRHESLRTSFHVENDHPVQKISEDHDFEVQYYQSDEEGAEKLIRDIIAPFDLSESPLMRAGVIALSETDHILVVDMHHIITDGISQSVLMQDFTSLYNGDALEPLHLQYKDYAEWQQDPAQQAAVSDQKAYWLGEFSEEVTSLELPTDKARPLVKSSKGGSIDFTLSEATTHKLHELSQLEGTTLFMLLLSIYNVLLGKLSNQEDIVIGTPVAGRQHVDLERVIGMFVNTLPLRNYPAGDKTFRDFLHEVKERALLSMEHQGYPYEALIDEVKADRAVNRNPLFDVMFVFQNQEEAESKISGLELIPYHSSRTVSKFDLTLTAVEEEGGMQLSFEYSSDLFNPETITRFIGYFQRIVESVTADADQCLSELEIISTEEKQQLLNVFNNTGVDYPKEETIVTLFEKQVKLHPDNIAVVYGDQRVSFKDLDAMANSIAQVALNKVSEGNNKIGLLFNPSVEMIASMLGVMKAGHAYVPLSPEAPAERNEYILADCDAQLLLTHEAVELEDFRFDTEKTVIVDENLMADNAVDVIPQKAAPHDLIYVIYTSGTTGNPKGVEVEHGGMVNYLSWRISNFEFTASEVTMQVVSYHFDGYGSNLYSLLLAGGTTVLLSNENRLNAQYLVNTINRENVSYIGMTPAIFEVILTELKQEEAASLRLVVLAGEKANPELLQKSKKSLPHTQISNEYGPTETSVGATCNNNLVETNISIIGKPMDNTSIYILGQKGELLPIGMYGELCIAGVGVARGYINNKTLTQEKFVENPFRAGEQMYKTGDLARWTSDGEVEFLGRVDNQVKIRGFRIEPEEIEVQLNEHDQIKDALVMAKERSGDKFLVAYYVAESELAATSIRTYLSDKLPDYMIPSYYVHMKNMPISTNGKVDRKALPEPEVAPREYVAPSSETEKKLVEIWAEILKMDQSLISINVSFFELGGHSLRATVLANRIFRELNVEIPLQEIFVSNTIEMMSEYIDNENWAKNGEPSDVVMSDEIILD</sequence>
<dbReference type="Gene3D" id="3.40.366.10">
    <property type="entry name" value="Malonyl-Coenzyme A Acyl Carrier Protein, domain 2"/>
    <property type="match status" value="1"/>
</dbReference>
<dbReference type="InterPro" id="IPR020841">
    <property type="entry name" value="PKS_Beta-ketoAc_synthase_dom"/>
</dbReference>
<dbReference type="InterPro" id="IPR016039">
    <property type="entry name" value="Thiolase-like"/>
</dbReference>
<dbReference type="Gene3D" id="1.10.1200.10">
    <property type="entry name" value="ACP-like"/>
    <property type="match status" value="4"/>
</dbReference>
<feature type="domain" description="Carrier" evidence="6">
    <location>
        <begin position="962"/>
        <end position="1037"/>
    </location>
</feature>
<dbReference type="CDD" id="cd00833">
    <property type="entry name" value="PKS"/>
    <property type="match status" value="1"/>
</dbReference>
<proteinExistence type="inferred from homology"/>
<organism evidence="8 9">
    <name type="scientific">Fulvivirga marina</name>
    <dbReference type="NCBI Taxonomy" id="2494733"/>
    <lineage>
        <taxon>Bacteria</taxon>
        <taxon>Pseudomonadati</taxon>
        <taxon>Bacteroidota</taxon>
        <taxon>Cytophagia</taxon>
        <taxon>Cytophagales</taxon>
        <taxon>Fulvivirgaceae</taxon>
        <taxon>Fulvivirga</taxon>
    </lineage>
</organism>
<dbReference type="PANTHER" id="PTHR45527:SF1">
    <property type="entry name" value="FATTY ACID SYNTHASE"/>
    <property type="match status" value="1"/>
</dbReference>
<dbReference type="Gene3D" id="3.30.559.30">
    <property type="entry name" value="Nonribosomal peptide synthetase, condensation domain"/>
    <property type="match status" value="3"/>
</dbReference>
<dbReference type="CDD" id="cd08953">
    <property type="entry name" value="KR_2_SDR_x"/>
    <property type="match status" value="1"/>
</dbReference>
<dbReference type="GO" id="GO:0006633">
    <property type="term" value="P:fatty acid biosynthetic process"/>
    <property type="evidence" value="ECO:0007669"/>
    <property type="project" value="InterPro"/>
</dbReference>
<dbReference type="InterPro" id="IPR049490">
    <property type="entry name" value="C883_1060-like_KR_N"/>
</dbReference>
<dbReference type="InterPro" id="IPR025110">
    <property type="entry name" value="AMP-bd_C"/>
</dbReference>
<accession>A0A937FY10</accession>
<evidence type="ECO:0000313" key="8">
    <source>
        <dbReference type="EMBL" id="MBL6448225.1"/>
    </source>
</evidence>
<dbReference type="SUPFAM" id="SSF53901">
    <property type="entry name" value="Thiolase-like"/>
    <property type="match status" value="1"/>
</dbReference>
<evidence type="ECO:0000313" key="9">
    <source>
        <dbReference type="Proteomes" id="UP000614216"/>
    </source>
</evidence>
<dbReference type="InterPro" id="IPR020845">
    <property type="entry name" value="AMP-binding_CS"/>
</dbReference>
<dbReference type="InterPro" id="IPR057326">
    <property type="entry name" value="KR_dom"/>
</dbReference>
<dbReference type="PROSITE" id="PS00606">
    <property type="entry name" value="KS3_1"/>
    <property type="match status" value="1"/>
</dbReference>
<dbReference type="SUPFAM" id="SSF55048">
    <property type="entry name" value="Probable ACP-binding domain of malonyl-CoA ACP transacylase"/>
    <property type="match status" value="1"/>
</dbReference>
<dbReference type="Pfam" id="PF02801">
    <property type="entry name" value="Ketoacyl-synt_C"/>
    <property type="match status" value="1"/>
</dbReference>
<dbReference type="SMART" id="SM00822">
    <property type="entry name" value="PKS_KR"/>
    <property type="match status" value="1"/>
</dbReference>
<dbReference type="Pfam" id="PF00109">
    <property type="entry name" value="ketoacyl-synt"/>
    <property type="match status" value="1"/>
</dbReference>
<dbReference type="NCBIfam" id="NF003417">
    <property type="entry name" value="PRK04813.1"/>
    <property type="match status" value="3"/>
</dbReference>
<dbReference type="Gene3D" id="3.30.70.3290">
    <property type="match status" value="1"/>
</dbReference>
<dbReference type="InterPro" id="IPR006162">
    <property type="entry name" value="Ppantetheine_attach_site"/>
</dbReference>
<dbReference type="Pfam" id="PF21394">
    <property type="entry name" value="Beta-ketacyl_N"/>
    <property type="match status" value="1"/>
</dbReference>
<dbReference type="SMART" id="SM00825">
    <property type="entry name" value="PKS_KS"/>
    <property type="match status" value="1"/>
</dbReference>
<evidence type="ECO:0000256" key="5">
    <source>
        <dbReference type="ARBA" id="ARBA00029443"/>
    </source>
</evidence>
<dbReference type="InterPro" id="IPR036736">
    <property type="entry name" value="ACP-like_sf"/>
</dbReference>
<evidence type="ECO:0000259" key="7">
    <source>
        <dbReference type="PROSITE" id="PS52004"/>
    </source>
</evidence>
<dbReference type="PROSITE" id="PS52004">
    <property type="entry name" value="KS3_2"/>
    <property type="match status" value="1"/>
</dbReference>
<feature type="domain" description="Ketosynthase family 3 (KS3)" evidence="7">
    <location>
        <begin position="1062"/>
        <end position="1474"/>
    </location>
</feature>
<dbReference type="InterPro" id="IPR014031">
    <property type="entry name" value="Ketoacyl_synth_C"/>
</dbReference>
<feature type="domain" description="Carrier" evidence="6">
    <location>
        <begin position="4492"/>
        <end position="4569"/>
    </location>
</feature>
<protein>
    <submittedName>
        <fullName evidence="8">Amino acid adenylation domain-containing protein</fullName>
    </submittedName>
</protein>
<dbReference type="RefSeq" id="WP_202857767.1">
    <property type="nucleotide sequence ID" value="NZ_JAEUGD010000059.1"/>
</dbReference>
<feature type="domain" description="Carrier" evidence="6">
    <location>
        <begin position="2414"/>
        <end position="2489"/>
    </location>
</feature>
<evidence type="ECO:0000256" key="1">
    <source>
        <dbReference type="ARBA" id="ARBA00001957"/>
    </source>
</evidence>
<keyword evidence="9" id="KW-1185">Reference proteome</keyword>
<dbReference type="SMART" id="SM00827">
    <property type="entry name" value="PKS_AT"/>
    <property type="match status" value="1"/>
</dbReference>
<dbReference type="Gene3D" id="3.30.70.250">
    <property type="entry name" value="Malonyl-CoA ACP transacylase, ACP-binding"/>
    <property type="match status" value="1"/>
</dbReference>
<comment type="similarity">
    <text evidence="5">In the C-terminal section; belongs to the NRP synthetase family.</text>
</comment>
<dbReference type="PROSITE" id="PS00012">
    <property type="entry name" value="PHOSPHOPANTETHEINE"/>
    <property type="match status" value="1"/>
</dbReference>
<dbReference type="InterPro" id="IPR023213">
    <property type="entry name" value="CAT-like_dom_sf"/>
</dbReference>
<dbReference type="FunFam" id="3.40.50.12780:FF:000012">
    <property type="entry name" value="Non-ribosomal peptide synthetase"/>
    <property type="match status" value="2"/>
</dbReference>
<evidence type="ECO:0000256" key="2">
    <source>
        <dbReference type="ARBA" id="ARBA00022450"/>
    </source>
</evidence>
<dbReference type="Pfam" id="PF08659">
    <property type="entry name" value="KR"/>
    <property type="match status" value="1"/>
</dbReference>
<dbReference type="PANTHER" id="PTHR45527">
    <property type="entry name" value="NONRIBOSOMAL PEPTIDE SYNTHETASE"/>
    <property type="match status" value="1"/>
</dbReference>
<dbReference type="Gene3D" id="3.40.50.980">
    <property type="match status" value="6"/>
</dbReference>
<dbReference type="PROSITE" id="PS00455">
    <property type="entry name" value="AMP_BINDING"/>
    <property type="match status" value="3"/>
</dbReference>
<keyword evidence="2" id="KW-0596">Phosphopantetheine</keyword>
<dbReference type="Gene3D" id="3.30.300.30">
    <property type="match status" value="3"/>
</dbReference>
<dbReference type="InterPro" id="IPR014043">
    <property type="entry name" value="Acyl_transferase_dom"/>
</dbReference>
<dbReference type="Gene3D" id="3.30.559.10">
    <property type="entry name" value="Chloramphenicol acetyltransferase-like domain"/>
    <property type="match status" value="3"/>
</dbReference>
<dbReference type="PROSITE" id="PS50075">
    <property type="entry name" value="CARRIER"/>
    <property type="match status" value="4"/>
</dbReference>
<dbReference type="InterPro" id="IPR001242">
    <property type="entry name" value="Condensation_dom"/>
</dbReference>
<feature type="domain" description="Carrier" evidence="6">
    <location>
        <begin position="3456"/>
        <end position="3533"/>
    </location>
</feature>
<dbReference type="InterPro" id="IPR045851">
    <property type="entry name" value="AMP-bd_C_sf"/>
</dbReference>
<dbReference type="InterPro" id="IPR001227">
    <property type="entry name" value="Ac_transferase_dom_sf"/>
</dbReference>
<dbReference type="InterPro" id="IPR014030">
    <property type="entry name" value="Ketoacyl_synth_N"/>
</dbReference>
<dbReference type="InterPro" id="IPR000873">
    <property type="entry name" value="AMP-dep_synth/lig_dom"/>
</dbReference>
<dbReference type="SMART" id="SM00823">
    <property type="entry name" value="PKS_PP"/>
    <property type="match status" value="4"/>
</dbReference>
<dbReference type="GO" id="GO:0004315">
    <property type="term" value="F:3-oxoacyl-[acyl-carrier-protein] synthase activity"/>
    <property type="evidence" value="ECO:0007669"/>
    <property type="project" value="InterPro"/>
</dbReference>
<dbReference type="NCBIfam" id="TIGR01733">
    <property type="entry name" value="AA-adenyl-dom"/>
    <property type="match status" value="3"/>
</dbReference>
<name>A0A937FY10_9BACT</name>
<dbReference type="Gene3D" id="3.40.50.720">
    <property type="entry name" value="NAD(P)-binding Rossmann-like Domain"/>
    <property type="match status" value="1"/>
</dbReference>
<dbReference type="InterPro" id="IPR010071">
    <property type="entry name" value="AA_adenyl_dom"/>
</dbReference>
<reference evidence="8" key="1">
    <citation type="submission" date="2021-01" db="EMBL/GenBank/DDBJ databases">
        <title>Fulvivirga kasyanovii gen. nov., sp nov., a novel member of the phylum Bacteroidetes isolated from seawater in a mussel farm.</title>
        <authorList>
            <person name="Zhao L.-H."/>
            <person name="Wang Z.-J."/>
        </authorList>
    </citation>
    <scope>NUCLEOTIDE SEQUENCE</scope>
    <source>
        <strain evidence="8">29W222</strain>
    </source>
</reference>
<dbReference type="SUPFAM" id="SSF51735">
    <property type="entry name" value="NAD(P)-binding Rossmann-fold domains"/>
    <property type="match status" value="1"/>
</dbReference>
<dbReference type="CDD" id="cd05930">
    <property type="entry name" value="A_NRPS"/>
    <property type="match status" value="3"/>
</dbReference>
<dbReference type="SUPFAM" id="SSF56801">
    <property type="entry name" value="Acetyl-CoA synthetase-like"/>
    <property type="match status" value="3"/>
</dbReference>
<dbReference type="EMBL" id="JAEUGD010000059">
    <property type="protein sequence ID" value="MBL6448225.1"/>
    <property type="molecule type" value="Genomic_DNA"/>
</dbReference>
<comment type="caution">
    <text evidence="8">The sequence shown here is derived from an EMBL/GenBank/DDBJ whole genome shotgun (WGS) entry which is preliminary data.</text>
</comment>
<dbReference type="Pfam" id="PF00501">
    <property type="entry name" value="AMP-binding"/>
    <property type="match status" value="3"/>
</dbReference>
<dbReference type="Gene3D" id="3.40.47.10">
    <property type="match status" value="1"/>
</dbReference>
<dbReference type="Pfam" id="PF13193">
    <property type="entry name" value="AMP-binding_C"/>
    <property type="match status" value="3"/>
</dbReference>
<gene>
    <name evidence="8" type="ORF">JMN32_18065</name>
</gene>
<dbReference type="GO" id="GO:0043041">
    <property type="term" value="P:amino acid activation for nonribosomal peptide biosynthetic process"/>
    <property type="evidence" value="ECO:0007669"/>
    <property type="project" value="TreeGrafter"/>
</dbReference>
<dbReference type="FunFam" id="3.30.300.30:FF:000010">
    <property type="entry name" value="Enterobactin synthetase component F"/>
    <property type="match status" value="2"/>
</dbReference>
<dbReference type="InterPro" id="IPR009081">
    <property type="entry name" value="PP-bd_ACP"/>
</dbReference>
<dbReference type="InterPro" id="IPR036291">
    <property type="entry name" value="NAD(P)-bd_dom_sf"/>
</dbReference>
<dbReference type="Pfam" id="PF00668">
    <property type="entry name" value="Condensation"/>
    <property type="match status" value="3"/>
</dbReference>
<comment type="cofactor">
    <cofactor evidence="1">
        <name>pantetheine 4'-phosphate</name>
        <dbReference type="ChEBI" id="CHEBI:47942"/>
    </cofactor>
</comment>
<dbReference type="Pfam" id="PF00550">
    <property type="entry name" value="PP-binding"/>
    <property type="match status" value="4"/>
</dbReference>
<dbReference type="InterPro" id="IPR016035">
    <property type="entry name" value="Acyl_Trfase/lysoPLipase"/>
</dbReference>
<dbReference type="CDD" id="cd19531">
    <property type="entry name" value="LCL_NRPS-like"/>
    <property type="match status" value="2"/>
</dbReference>
<keyword evidence="4" id="KW-0808">Transferase</keyword>
<dbReference type="InterPro" id="IPR018201">
    <property type="entry name" value="Ketoacyl_synth_AS"/>
</dbReference>
<evidence type="ECO:0000256" key="4">
    <source>
        <dbReference type="ARBA" id="ARBA00022679"/>
    </source>
</evidence>
<dbReference type="SUPFAM" id="SSF52151">
    <property type="entry name" value="FabD/lysophospholipase-like"/>
    <property type="match status" value="1"/>
</dbReference>
<dbReference type="SUPFAM" id="SSF52777">
    <property type="entry name" value="CoA-dependent acyltransferases"/>
    <property type="match status" value="6"/>
</dbReference>
<dbReference type="InterPro" id="IPR016036">
    <property type="entry name" value="Malonyl_transacylase_ACP-bd"/>
</dbReference>
<dbReference type="Gene3D" id="2.30.38.10">
    <property type="entry name" value="Luciferase, Domain 3"/>
    <property type="match status" value="3"/>
</dbReference>
<dbReference type="GO" id="GO:0044550">
    <property type="term" value="P:secondary metabolite biosynthetic process"/>
    <property type="evidence" value="ECO:0007669"/>
    <property type="project" value="UniProtKB-ARBA"/>
</dbReference>
<evidence type="ECO:0000259" key="6">
    <source>
        <dbReference type="PROSITE" id="PS50075"/>
    </source>
</evidence>
<dbReference type="SUPFAM" id="SSF47336">
    <property type="entry name" value="ACP-like"/>
    <property type="match status" value="4"/>
</dbReference>
<dbReference type="Proteomes" id="UP000614216">
    <property type="component" value="Unassembled WGS sequence"/>
</dbReference>